<dbReference type="PATRIC" id="fig|288681.22.peg.6090"/>
<keyword evidence="1" id="KW-0614">Plasmid</keyword>
<reference evidence="2" key="1">
    <citation type="journal article" date="2006" name="J. Bacteriol.">
        <title>Pathogenomic sequence analysis of Bacillus cereus and Bacillus thuringiensis isolates closely related to Bacillus anthracis.</title>
        <authorList>
            <person name="Han C.S."/>
            <person name="Xie G."/>
            <person name="Challacombe J.F."/>
            <person name="Altherr M.R."/>
            <person name="Bhotika S.S."/>
            <person name="Brown N."/>
            <person name="Bruce D."/>
            <person name="Campbell C.S."/>
            <person name="Campbell M.L."/>
            <person name="Chen J."/>
            <person name="Chertkov O."/>
            <person name="Cleland C."/>
            <person name="Dimitrijevic M."/>
            <person name="Doggett N.A."/>
            <person name="Fawcett J.J."/>
            <person name="Glavina T."/>
            <person name="Goodwin L.A."/>
            <person name="Green L.D."/>
            <person name="Hill K.K."/>
            <person name="Hitchcock P."/>
            <person name="Jackson P.J."/>
            <person name="Keim P."/>
            <person name="Kewalramani A.R."/>
            <person name="Longmire J."/>
            <person name="Lucas S."/>
            <person name="Malfatti S."/>
            <person name="McMurry K."/>
            <person name="Meincke L.J."/>
            <person name="Misra M."/>
            <person name="Moseman B.L."/>
            <person name="Mundt M."/>
            <person name="Munk A.C."/>
            <person name="Okinaka R.T."/>
            <person name="Parson-Quintana B."/>
            <person name="Reilly L.P."/>
            <person name="Richardson P."/>
            <person name="Robinson D.L."/>
            <person name="Rubin E."/>
            <person name="Saunders E."/>
            <person name="Tapia R."/>
            <person name="Tesmer J.G."/>
            <person name="Thayer N."/>
            <person name="Thompson L.S."/>
            <person name="Tice H."/>
            <person name="Ticknor L.O."/>
            <person name="Wills P.L."/>
            <person name="Brettin T.S."/>
            <person name="Gilna P."/>
        </authorList>
    </citation>
    <scope>NUCLEOTIDE SEQUENCE [LARGE SCALE GENOMIC DNA]</scope>
    <source>
        <strain evidence="2">ZK / E33L</strain>
        <plasmid evidence="2">pE33L8</plasmid>
    </source>
</reference>
<protein>
    <recommendedName>
        <fullName evidence="3">DUF2716 domain-containing protein</fullName>
    </recommendedName>
</protein>
<proteinExistence type="predicted"/>
<gene>
    <name evidence="1" type="ordered locus">pE33L80002</name>
</gene>
<dbReference type="InterPro" id="IPR020323">
    <property type="entry name" value="DUF2716"/>
</dbReference>
<name>Q4V0U4_BACCZ</name>
<dbReference type="RefSeq" id="WP_000758861.1">
    <property type="nucleotide sequence ID" value="NC_007106.1"/>
</dbReference>
<dbReference type="AlphaFoldDB" id="Q4V0U4"/>
<evidence type="ECO:0008006" key="3">
    <source>
        <dbReference type="Google" id="ProtNLM"/>
    </source>
</evidence>
<dbReference type="Proteomes" id="UP000002612">
    <property type="component" value="Plasmid pE33L8"/>
</dbReference>
<dbReference type="Pfam" id="PF10898">
    <property type="entry name" value="DUF2716"/>
    <property type="match status" value="1"/>
</dbReference>
<geneLocation type="plasmid" evidence="1 2">
    <name>pE33L8</name>
</geneLocation>
<dbReference type="EMBL" id="CP000043">
    <property type="protein sequence ID" value="AAY60662.1"/>
    <property type="molecule type" value="Genomic_DNA"/>
</dbReference>
<sequence>MKKWILLNEQEYENVWDRFYDEFAFNPNIDGDQSFKFSCPYITYDLPNYFEGKWTDDDDYIFDHILLEALILCTEKHEYIYALDWQHAGYWMNPSLNLNLNEDDHQWKIPFFPDGDYYFFLQKDFKWGYLGHPWEKVIYIFGEELIKNFKELRASRGTDRETEKNHAKDF</sequence>
<evidence type="ECO:0000313" key="1">
    <source>
        <dbReference type="EMBL" id="AAY60662.1"/>
    </source>
</evidence>
<evidence type="ECO:0000313" key="2">
    <source>
        <dbReference type="Proteomes" id="UP000002612"/>
    </source>
</evidence>
<organism evidence="1 2">
    <name type="scientific">Bacillus cereus (strain ZK / E33L)</name>
    <dbReference type="NCBI Taxonomy" id="288681"/>
    <lineage>
        <taxon>Bacteria</taxon>
        <taxon>Bacillati</taxon>
        <taxon>Bacillota</taxon>
        <taxon>Bacilli</taxon>
        <taxon>Bacillales</taxon>
        <taxon>Bacillaceae</taxon>
        <taxon>Bacillus</taxon>
        <taxon>Bacillus cereus group</taxon>
    </lineage>
</organism>
<accession>Q4V0U4</accession>
<dbReference type="KEGG" id="bcz:pE33L80002"/>